<organism evidence="2 3">
    <name type="scientific">Rotaria socialis</name>
    <dbReference type="NCBI Taxonomy" id="392032"/>
    <lineage>
        <taxon>Eukaryota</taxon>
        <taxon>Metazoa</taxon>
        <taxon>Spiralia</taxon>
        <taxon>Gnathifera</taxon>
        <taxon>Rotifera</taxon>
        <taxon>Eurotatoria</taxon>
        <taxon>Bdelloidea</taxon>
        <taxon>Philodinida</taxon>
        <taxon>Philodinidae</taxon>
        <taxon>Rotaria</taxon>
    </lineage>
</organism>
<evidence type="ECO:0000313" key="3">
    <source>
        <dbReference type="Proteomes" id="UP000663872"/>
    </source>
</evidence>
<name>A0A817W4W6_9BILA</name>
<dbReference type="AlphaFoldDB" id="A0A817W4W6"/>
<dbReference type="EMBL" id="CAJNYD010000552">
    <property type="protein sequence ID" value="CAF3274168.1"/>
    <property type="molecule type" value="Genomic_DNA"/>
</dbReference>
<reference evidence="2" key="1">
    <citation type="submission" date="2021-02" db="EMBL/GenBank/DDBJ databases">
        <authorList>
            <person name="Nowell W R."/>
        </authorList>
    </citation>
    <scope>NUCLEOTIDE SEQUENCE</scope>
</reference>
<dbReference type="Proteomes" id="UP000663872">
    <property type="component" value="Unassembled WGS sequence"/>
</dbReference>
<dbReference type="Proteomes" id="UP000663833">
    <property type="component" value="Unassembled WGS sequence"/>
</dbReference>
<protein>
    <submittedName>
        <fullName evidence="2">Uncharacterized protein</fullName>
    </submittedName>
</protein>
<comment type="caution">
    <text evidence="2">The sequence shown here is derived from an EMBL/GenBank/DDBJ whole genome shotgun (WGS) entry which is preliminary data.</text>
</comment>
<sequence>MNEQCSSKRRFLNTIRYLRCSRKSIWTDRESSSIAPQPYGKSAGRMPNSIFGLEYSFTGLLPRGIMYTVSFWILLSEVSPRVCSAVWNFIRSNRCSATSSDEILVPLTSKTAL</sequence>
<proteinExistence type="predicted"/>
<evidence type="ECO:0000313" key="1">
    <source>
        <dbReference type="EMBL" id="CAF3274168.1"/>
    </source>
</evidence>
<dbReference type="EMBL" id="CAJNYT010000468">
    <property type="protein sequence ID" value="CAF3351289.1"/>
    <property type="molecule type" value="Genomic_DNA"/>
</dbReference>
<evidence type="ECO:0000313" key="2">
    <source>
        <dbReference type="EMBL" id="CAF3351289.1"/>
    </source>
</evidence>
<accession>A0A817W4W6</accession>
<gene>
    <name evidence="2" type="ORF">GRG538_LOCUS5547</name>
    <name evidence="1" type="ORF">LUA448_LOCUS6135</name>
</gene>